<evidence type="ECO:0000256" key="1">
    <source>
        <dbReference type="ARBA" id="ARBA00008168"/>
    </source>
</evidence>
<evidence type="ECO:0000256" key="4">
    <source>
        <dbReference type="SAM" id="MobiDB-lite"/>
    </source>
</evidence>
<dbReference type="Pfam" id="PF03776">
    <property type="entry name" value="MinE"/>
    <property type="match status" value="1"/>
</dbReference>
<evidence type="ECO:0000256" key="3">
    <source>
        <dbReference type="HAMAP-Rule" id="MF_00262"/>
    </source>
</evidence>
<feature type="region of interest" description="Disordered" evidence="4">
    <location>
        <begin position="92"/>
        <end position="159"/>
    </location>
</feature>
<reference evidence="5" key="1">
    <citation type="submission" date="2022-12" db="EMBL/GenBank/DDBJ databases">
        <title>Polyphasic identification of a Novel Hot-Spring Cyanobacterium Ocullathermofonsia sinensis gen nov. sp. nov. and Genomic Insights on its Adaptations to the Thermal Habitat.</title>
        <authorList>
            <person name="Daroch M."/>
            <person name="Tang J."/>
            <person name="Jiang Y."/>
        </authorList>
    </citation>
    <scope>NUCLEOTIDE SEQUENCE</scope>
    <source>
        <strain evidence="5">PKUAC-SCTA174</strain>
    </source>
</reference>
<accession>A0A9E9C9W5</accession>
<evidence type="ECO:0000256" key="2">
    <source>
        <dbReference type="ARBA" id="ARBA00025265"/>
    </source>
</evidence>
<feature type="compositionally biased region" description="Basic and acidic residues" evidence="4">
    <location>
        <begin position="108"/>
        <end position="124"/>
    </location>
</feature>
<keyword evidence="3 5" id="KW-0132">Cell division</keyword>
<dbReference type="Proteomes" id="UP001163152">
    <property type="component" value="Chromosome"/>
</dbReference>
<dbReference type="InterPro" id="IPR005527">
    <property type="entry name" value="MinE"/>
</dbReference>
<name>A0A9E9C9W5_9CYAN</name>
<keyword evidence="6" id="KW-1185">Reference proteome</keyword>
<dbReference type="KEGG" id="tsin:OXH18_08910"/>
<dbReference type="Gene3D" id="3.30.1070.10">
    <property type="entry name" value="Cell division topological specificity factor MinE"/>
    <property type="match status" value="1"/>
</dbReference>
<gene>
    <name evidence="3 5" type="primary">minE</name>
    <name evidence="5" type="ORF">OXH18_08910</name>
</gene>
<dbReference type="SUPFAM" id="SSF55229">
    <property type="entry name" value="Cell division protein MinE topological specificity domain"/>
    <property type="match status" value="1"/>
</dbReference>
<evidence type="ECO:0000313" key="5">
    <source>
        <dbReference type="EMBL" id="WAL62088.1"/>
    </source>
</evidence>
<proteinExistence type="inferred from homology"/>
<dbReference type="GO" id="GO:0032955">
    <property type="term" value="P:regulation of division septum assembly"/>
    <property type="evidence" value="ECO:0007669"/>
    <property type="project" value="InterPro"/>
</dbReference>
<evidence type="ECO:0000313" key="6">
    <source>
        <dbReference type="Proteomes" id="UP001163152"/>
    </source>
</evidence>
<dbReference type="EMBL" id="CP113797">
    <property type="protein sequence ID" value="WAL62088.1"/>
    <property type="molecule type" value="Genomic_DNA"/>
</dbReference>
<dbReference type="HAMAP" id="MF_00262">
    <property type="entry name" value="MinE"/>
    <property type="match status" value="1"/>
</dbReference>
<feature type="compositionally biased region" description="Polar residues" evidence="4">
    <location>
        <begin position="128"/>
        <end position="152"/>
    </location>
</feature>
<dbReference type="GO" id="GO:0051301">
    <property type="term" value="P:cell division"/>
    <property type="evidence" value="ECO:0007669"/>
    <property type="project" value="UniProtKB-KW"/>
</dbReference>
<comment type="similarity">
    <text evidence="1 3">Belongs to the MinE family.</text>
</comment>
<dbReference type="AlphaFoldDB" id="A0A9E9C9W5"/>
<dbReference type="InterPro" id="IPR036707">
    <property type="entry name" value="MinE_sf"/>
</dbReference>
<comment type="function">
    <text evidence="2 3">Prevents the cell division inhibition by proteins MinC and MinD at internal division sites while permitting inhibition at polar sites. This ensures cell division at the proper site by restricting the formation of a division septum at the midpoint of the long axis of the cell.</text>
</comment>
<sequence length="159" mass="17536">MITDLLERIFSRGASPKSSREAARRRLQIVLAHDRADLTPATVDKMRQEILEVVSRYVEIDPQEAEFFLESDKRTTALIANLPIRAIKPEAYITAEPAPHSSSTAEKLSTEKSSNETTKVEPKAESAPNPSRVNESNPSITAFTESDATNTGNDRDANP</sequence>
<protein>
    <recommendedName>
        <fullName evidence="3">Cell division topological specificity factor</fullName>
    </recommendedName>
</protein>
<keyword evidence="3" id="KW-0131">Cell cycle</keyword>
<dbReference type="NCBIfam" id="TIGR01215">
    <property type="entry name" value="minE"/>
    <property type="match status" value="1"/>
</dbReference>
<dbReference type="RefSeq" id="WP_268612187.1">
    <property type="nucleotide sequence ID" value="NZ_CP113797.1"/>
</dbReference>
<organism evidence="5 6">
    <name type="scientific">Thermocoleostomius sinensis A174</name>
    <dbReference type="NCBI Taxonomy" id="2016057"/>
    <lineage>
        <taxon>Bacteria</taxon>
        <taxon>Bacillati</taxon>
        <taxon>Cyanobacteriota</taxon>
        <taxon>Cyanophyceae</taxon>
        <taxon>Oculatellales</taxon>
        <taxon>Oculatellaceae</taxon>
        <taxon>Thermocoleostomius</taxon>
    </lineage>
</organism>